<sequence>MKASGTESKEQDTCCRSGNNAHADDVDIRPIYDEAPMTEGFKEFSTGEQVIISDNNSLELEIHDHSNEPFSSKLVPKVVTLADSYIMTRVGITIPPSHNNAEGIIPTKIELTLEQSQQGVINDILVSIEGVEELKRNVWIKGENKAALYYTLGRNWVNTYAIRFTKINSGIEDKTSWT</sequence>
<name>A0A699GVW0_TANCI</name>
<feature type="region of interest" description="Disordered" evidence="1">
    <location>
        <begin position="1"/>
        <end position="21"/>
    </location>
</feature>
<dbReference type="AlphaFoldDB" id="A0A699GVW0"/>
<reference evidence="2" key="1">
    <citation type="journal article" date="2019" name="Sci. Rep.">
        <title>Draft genome of Tanacetum cinerariifolium, the natural source of mosquito coil.</title>
        <authorList>
            <person name="Yamashiro T."/>
            <person name="Shiraishi A."/>
            <person name="Satake H."/>
            <person name="Nakayama K."/>
        </authorList>
    </citation>
    <scope>NUCLEOTIDE SEQUENCE</scope>
</reference>
<evidence type="ECO:0000256" key="1">
    <source>
        <dbReference type="SAM" id="MobiDB-lite"/>
    </source>
</evidence>
<proteinExistence type="predicted"/>
<accession>A0A699GVW0</accession>
<protein>
    <submittedName>
        <fullName evidence="2">Uncharacterized protein</fullName>
    </submittedName>
</protein>
<dbReference type="EMBL" id="BKCJ010062101">
    <property type="protein sequence ID" value="GEW52587.1"/>
    <property type="molecule type" value="Genomic_DNA"/>
</dbReference>
<organism evidence="2">
    <name type="scientific">Tanacetum cinerariifolium</name>
    <name type="common">Dalmatian daisy</name>
    <name type="synonym">Chrysanthemum cinerariifolium</name>
    <dbReference type="NCBI Taxonomy" id="118510"/>
    <lineage>
        <taxon>Eukaryota</taxon>
        <taxon>Viridiplantae</taxon>
        <taxon>Streptophyta</taxon>
        <taxon>Embryophyta</taxon>
        <taxon>Tracheophyta</taxon>
        <taxon>Spermatophyta</taxon>
        <taxon>Magnoliopsida</taxon>
        <taxon>eudicotyledons</taxon>
        <taxon>Gunneridae</taxon>
        <taxon>Pentapetalae</taxon>
        <taxon>asterids</taxon>
        <taxon>campanulids</taxon>
        <taxon>Asterales</taxon>
        <taxon>Asteraceae</taxon>
        <taxon>Asteroideae</taxon>
        <taxon>Anthemideae</taxon>
        <taxon>Anthemidinae</taxon>
        <taxon>Tanacetum</taxon>
    </lineage>
</organism>
<evidence type="ECO:0000313" key="2">
    <source>
        <dbReference type="EMBL" id="GEW52587.1"/>
    </source>
</evidence>
<gene>
    <name evidence="2" type="ORF">Tci_224563</name>
</gene>
<comment type="caution">
    <text evidence="2">The sequence shown here is derived from an EMBL/GenBank/DDBJ whole genome shotgun (WGS) entry which is preliminary data.</text>
</comment>